<dbReference type="AlphaFoldDB" id="A0A0D7B5E5"/>
<name>A0A0D7B5E5_9AGAR</name>
<proteinExistence type="predicted"/>
<dbReference type="EMBL" id="KN880621">
    <property type="protein sequence ID" value="KIY64736.1"/>
    <property type="molecule type" value="Genomic_DNA"/>
</dbReference>
<evidence type="ECO:0000313" key="3">
    <source>
        <dbReference type="Proteomes" id="UP000054007"/>
    </source>
</evidence>
<protein>
    <submittedName>
        <fullName evidence="2">Uncharacterized protein</fullName>
    </submittedName>
</protein>
<evidence type="ECO:0000256" key="1">
    <source>
        <dbReference type="SAM" id="MobiDB-lite"/>
    </source>
</evidence>
<gene>
    <name evidence="2" type="ORF">CYLTODRAFT_424963</name>
</gene>
<accession>A0A0D7B5E5</accession>
<dbReference type="STRING" id="1314674.A0A0D7B5E5"/>
<dbReference type="OrthoDB" id="2162994at2759"/>
<feature type="compositionally biased region" description="Acidic residues" evidence="1">
    <location>
        <begin position="264"/>
        <end position="281"/>
    </location>
</feature>
<organism evidence="2 3">
    <name type="scientific">Cylindrobasidium torrendii FP15055 ss-10</name>
    <dbReference type="NCBI Taxonomy" id="1314674"/>
    <lineage>
        <taxon>Eukaryota</taxon>
        <taxon>Fungi</taxon>
        <taxon>Dikarya</taxon>
        <taxon>Basidiomycota</taxon>
        <taxon>Agaricomycotina</taxon>
        <taxon>Agaricomycetes</taxon>
        <taxon>Agaricomycetidae</taxon>
        <taxon>Agaricales</taxon>
        <taxon>Marasmiineae</taxon>
        <taxon>Physalacriaceae</taxon>
        <taxon>Cylindrobasidium</taxon>
    </lineage>
</organism>
<keyword evidence="3" id="KW-1185">Reference proteome</keyword>
<reference evidence="2 3" key="1">
    <citation type="journal article" date="2015" name="Fungal Genet. Biol.">
        <title>Evolution of novel wood decay mechanisms in Agaricales revealed by the genome sequences of Fistulina hepatica and Cylindrobasidium torrendii.</title>
        <authorList>
            <person name="Floudas D."/>
            <person name="Held B.W."/>
            <person name="Riley R."/>
            <person name="Nagy L.G."/>
            <person name="Koehler G."/>
            <person name="Ransdell A.S."/>
            <person name="Younus H."/>
            <person name="Chow J."/>
            <person name="Chiniquy J."/>
            <person name="Lipzen A."/>
            <person name="Tritt A."/>
            <person name="Sun H."/>
            <person name="Haridas S."/>
            <person name="LaButti K."/>
            <person name="Ohm R.A."/>
            <person name="Kues U."/>
            <person name="Blanchette R.A."/>
            <person name="Grigoriev I.V."/>
            <person name="Minto R.E."/>
            <person name="Hibbett D.S."/>
        </authorList>
    </citation>
    <scope>NUCLEOTIDE SEQUENCE [LARGE SCALE GENOMIC DNA]</scope>
    <source>
        <strain evidence="2 3">FP15055 ss-10</strain>
    </source>
</reference>
<feature type="region of interest" description="Disordered" evidence="1">
    <location>
        <begin position="202"/>
        <end position="281"/>
    </location>
</feature>
<feature type="compositionally biased region" description="Basic and acidic residues" evidence="1">
    <location>
        <begin position="244"/>
        <end position="263"/>
    </location>
</feature>
<feature type="region of interest" description="Disordered" evidence="1">
    <location>
        <begin position="71"/>
        <end position="96"/>
    </location>
</feature>
<sequence>MNVPANTSNASLATLLSDSYREIDELKRQQQRPAPALNHDEIRACLASLDDVRTRLVRLLGEDPFSAPVSMKRARTLTDESRSDMSPPSKIAKTTHGYGHISPYNSMGAPSPPHHTTITLPARSQSASVPVHYKQSPPAMPAPPSQPYPAINDLGQRVCRTCGQPGRYKDGKCVEKWGPGPLGPGTVCDRCRKKIKRVERRATVKPLVPQLARNNLPQDHRNASRNSTPTYSPEPLEDLLARAAGEDDPRLLQHPDSSERDDRDAEADELLGSDDEDNIKEEVVDELLDAVDAAEGRS</sequence>
<dbReference type="Proteomes" id="UP000054007">
    <property type="component" value="Unassembled WGS sequence"/>
</dbReference>
<evidence type="ECO:0000313" key="2">
    <source>
        <dbReference type="EMBL" id="KIY64736.1"/>
    </source>
</evidence>